<dbReference type="InterPro" id="IPR008790">
    <property type="entry name" value="Poxvirus_ser/thr_kinase"/>
</dbReference>
<comment type="catalytic activity">
    <reaction evidence="12 13">
        <text>L-seryl-[protein] + ATP = O-phospho-L-seryl-[protein] + ADP + H(+)</text>
        <dbReference type="Rhea" id="RHEA:17989"/>
        <dbReference type="Rhea" id="RHEA-COMP:9863"/>
        <dbReference type="Rhea" id="RHEA-COMP:11604"/>
        <dbReference type="ChEBI" id="CHEBI:15378"/>
        <dbReference type="ChEBI" id="CHEBI:29999"/>
        <dbReference type="ChEBI" id="CHEBI:30616"/>
        <dbReference type="ChEBI" id="CHEBI:83421"/>
        <dbReference type="ChEBI" id="CHEBI:456216"/>
        <dbReference type="EC" id="2.7.11.1"/>
    </reaction>
</comment>
<comment type="function">
    <text evidence="10">Essential serine-protein kinase involved in the early stage of virion morphogenesis.</text>
</comment>
<organism evidence="14 15">
    <name type="scientific">Nile crocodilepox virus (isolate Crocodylus niloticus/Zimbabwe/Ume/2001)</name>
    <name type="common">CRV</name>
    <dbReference type="NCBI Taxonomy" id="1289473"/>
    <lineage>
        <taxon>Viruses</taxon>
        <taxon>Varidnaviria</taxon>
        <taxon>Bamfordvirae</taxon>
        <taxon>Nucleocytoviricota</taxon>
        <taxon>Pokkesviricetes</taxon>
        <taxon>Chitovirales</taxon>
        <taxon>Poxviridae</taxon>
        <taxon>Chordopoxvirinae</taxon>
        <taxon>Crocodylidpoxvirus</taxon>
        <taxon>Crocodylidpoxvirus nilecrocodilepox</taxon>
        <taxon>Nile crocodilepox virus</taxon>
    </lineage>
</organism>
<evidence type="ECO:0000313" key="14">
    <source>
        <dbReference type="EMBL" id="ABJ08928.1"/>
    </source>
</evidence>
<keyword evidence="7 13" id="KW-0067">ATP-binding</keyword>
<evidence type="ECO:0000256" key="3">
    <source>
        <dbReference type="ARBA" id="ARBA00022553"/>
    </source>
</evidence>
<sequence>MSPESDAAEECLRRESDGDKRTILGNRLYFDNVYSSLRPSDFYPTKEQMVEYFRKNFTRNSLIKLTRTSALNPSYLQLRDDHFEMANENDFYHLSTGGFGIVFRLHQYVVKFMYDFSERAPDGEYGLASEYAIPCFLYKNLAGDERELLVRALAMGMNYDISFLHRVYKTTVYLLLLLYRVLHEKEVNAEYTMREIVTIFNAKKYKLGFVRLVSHFYPLFVRSNVNVINRLNYMINYFENEKRANQRYSRGNIIVFPLARFSADKINERNCAEHGFASLGEYVRFFFLQISLLYVKIYELPVTNFVHMDLKPDNILIFDSDRQLRVTLADGARFAFDEPIRCCLNDFDFSHIDQMPNVRVLRGKHNAHHNWFYDFHFLAHMILYIYPTLPQLDPDLVRGLQEFVFFCNHSTCEKFRLLVQKPYQISFLANFVRGDLFAKWRRDDPAAAAVAAGNPSR</sequence>
<dbReference type="EC" id="2.7.11.1" evidence="13"/>
<dbReference type="GO" id="GO:0044172">
    <property type="term" value="C:host cell endoplasmic reticulum-Golgi intermediate compartment"/>
    <property type="evidence" value="ECO:0007669"/>
    <property type="project" value="UniProtKB-SubCell"/>
</dbReference>
<dbReference type="RefSeq" id="YP_784227.1">
    <property type="nucleotide sequence ID" value="NC_008030.1"/>
</dbReference>
<evidence type="ECO:0000256" key="10">
    <source>
        <dbReference type="ARBA" id="ARBA00034663"/>
    </source>
</evidence>
<dbReference type="InterPro" id="IPR011009">
    <property type="entry name" value="Kinase-like_dom_sf"/>
</dbReference>
<evidence type="ECO:0000256" key="7">
    <source>
        <dbReference type="ARBA" id="ARBA00022840"/>
    </source>
</evidence>
<accession>Q070L4</accession>
<dbReference type="InterPro" id="IPR008271">
    <property type="entry name" value="Ser/Thr_kinase_AS"/>
</dbReference>
<keyword evidence="6 13" id="KW-0418">Kinase</keyword>
<evidence type="ECO:0000256" key="11">
    <source>
        <dbReference type="ARBA" id="ARBA00047899"/>
    </source>
</evidence>
<evidence type="ECO:0000256" key="12">
    <source>
        <dbReference type="ARBA" id="ARBA00048679"/>
    </source>
</evidence>
<evidence type="ECO:0000256" key="6">
    <source>
        <dbReference type="ARBA" id="ARBA00022777"/>
    </source>
</evidence>
<dbReference type="GO" id="GO:0005524">
    <property type="term" value="F:ATP binding"/>
    <property type="evidence" value="ECO:0007669"/>
    <property type="project" value="UniProtKB-UniRule"/>
</dbReference>
<keyword evidence="9 13" id="KW-1038">Host endoplasmic reticulum</keyword>
<protein>
    <recommendedName>
        <fullName evidence="13">Serine/threonine-protein kinase</fullName>
        <ecNumber evidence="13">2.7.11.1</ecNumber>
    </recommendedName>
</protein>
<comment type="catalytic activity">
    <reaction evidence="11 13">
        <text>L-threonyl-[protein] + ATP = O-phospho-L-threonyl-[protein] + ADP + H(+)</text>
        <dbReference type="Rhea" id="RHEA:46608"/>
        <dbReference type="Rhea" id="RHEA-COMP:11060"/>
        <dbReference type="Rhea" id="RHEA-COMP:11605"/>
        <dbReference type="ChEBI" id="CHEBI:15378"/>
        <dbReference type="ChEBI" id="CHEBI:30013"/>
        <dbReference type="ChEBI" id="CHEBI:30616"/>
        <dbReference type="ChEBI" id="CHEBI:61977"/>
        <dbReference type="ChEBI" id="CHEBI:456216"/>
        <dbReference type="EC" id="2.7.11.1"/>
    </reaction>
</comment>
<evidence type="ECO:0000256" key="4">
    <source>
        <dbReference type="ARBA" id="ARBA00022679"/>
    </source>
</evidence>
<dbReference type="PROSITE" id="PS00108">
    <property type="entry name" value="PROTEIN_KINASE_ST"/>
    <property type="match status" value="1"/>
</dbReference>
<comment type="subcellular location">
    <subcellularLocation>
        <location evidence="1 13">Host endoplasmic reticulum-Golgi intermediate compartment</location>
    </subcellularLocation>
</comment>
<dbReference type="GO" id="GO:0004674">
    <property type="term" value="F:protein serine/threonine kinase activity"/>
    <property type="evidence" value="ECO:0007669"/>
    <property type="project" value="UniProtKB-UniRule"/>
</dbReference>
<keyword evidence="3" id="KW-0597">Phosphoprotein</keyword>
<comment type="similarity">
    <text evidence="13">Belongs to the protein kinase superfamily. Ser/Thr protein kinase family.</text>
</comment>
<dbReference type="GO" id="GO:0044165">
    <property type="term" value="C:host cell endoplasmic reticulum"/>
    <property type="evidence" value="ECO:0007669"/>
    <property type="project" value="UniProtKB-UniRule"/>
</dbReference>
<dbReference type="PIRSF" id="PIRSF015695">
    <property type="entry name" value="STPK_F10L"/>
    <property type="match status" value="1"/>
</dbReference>
<evidence type="ECO:0000256" key="2">
    <source>
        <dbReference type="ARBA" id="ARBA00022527"/>
    </source>
</evidence>
<evidence type="ECO:0000256" key="13">
    <source>
        <dbReference type="PIRNR" id="PIRNR015695"/>
    </source>
</evidence>
<gene>
    <name evidence="14" type="ORF">CRV037</name>
</gene>
<dbReference type="Pfam" id="PF05445">
    <property type="entry name" value="Pox_ser-thr_kin"/>
    <property type="match status" value="1"/>
</dbReference>
<evidence type="ECO:0000256" key="8">
    <source>
        <dbReference type="ARBA" id="ARBA00022921"/>
    </source>
</evidence>
<evidence type="ECO:0000313" key="15">
    <source>
        <dbReference type="Proteomes" id="UP000011300"/>
    </source>
</evidence>
<keyword evidence="4 13" id="KW-0808">Transferase</keyword>
<dbReference type="GeneID" id="4363426"/>
<organismHost>
    <name type="scientific">Crocodylus porosus</name>
    <name type="common">Saltwater crocodile</name>
    <name type="synonym">Estuarine crocodile</name>
    <dbReference type="NCBI Taxonomy" id="8502"/>
</organismHost>
<proteinExistence type="inferred from homology"/>
<name>Q070L4_CPRVZ</name>
<dbReference type="SUPFAM" id="SSF56112">
    <property type="entry name" value="Protein kinase-like (PK-like)"/>
    <property type="match status" value="1"/>
</dbReference>
<keyword evidence="2 13" id="KW-0723">Serine/threonine-protein kinase</keyword>
<dbReference type="EMBL" id="DQ356948">
    <property type="protein sequence ID" value="ABJ08928.1"/>
    <property type="molecule type" value="Genomic_DNA"/>
</dbReference>
<organismHost>
    <name type="scientific">Crocodylus niloticus</name>
    <name type="common">Nile crocodile</name>
    <name type="synonym">African crocodile</name>
    <dbReference type="NCBI Taxonomy" id="8501"/>
</organismHost>
<keyword evidence="8" id="KW-0426">Late protein</keyword>
<organismHost>
    <name type="scientific">Crocodylus johnstoni</name>
    <name type="common">Australian freshwater crocodile</name>
    <dbReference type="NCBI Taxonomy" id="184234"/>
</organismHost>
<dbReference type="Proteomes" id="UP000011300">
    <property type="component" value="Segment"/>
</dbReference>
<keyword evidence="15" id="KW-1185">Reference proteome</keyword>
<evidence type="ECO:0000256" key="9">
    <source>
        <dbReference type="ARBA" id="ARBA00023184"/>
    </source>
</evidence>
<reference evidence="14 15" key="1">
    <citation type="journal article" date="2006" name="J. Virol.">
        <title>Genome of crocodilepox virus.</title>
        <authorList>
            <person name="Afonso C.L."/>
            <person name="Tulman E.R."/>
            <person name="Delhon G."/>
            <person name="Lu Z."/>
            <person name="Viljoen G.J."/>
            <person name="Wallace D.B."/>
            <person name="Kutish G.F."/>
            <person name="Rock D.L."/>
        </authorList>
    </citation>
    <scope>NUCLEOTIDE SEQUENCE [LARGE SCALE GENOMIC DNA]</scope>
    <source>
        <strain evidence="15">Isolate Crocodylus niloticus/Zimbabwe/Ume/2001</strain>
    </source>
</reference>
<dbReference type="KEGG" id="vg:4363426"/>
<evidence type="ECO:0000256" key="1">
    <source>
        <dbReference type="ARBA" id="ARBA00004452"/>
    </source>
</evidence>
<keyword evidence="5 13" id="KW-0547">Nucleotide-binding</keyword>
<dbReference type="GO" id="GO:0106310">
    <property type="term" value="F:protein serine kinase activity"/>
    <property type="evidence" value="ECO:0007669"/>
    <property type="project" value="RHEA"/>
</dbReference>
<evidence type="ECO:0000256" key="5">
    <source>
        <dbReference type="ARBA" id="ARBA00022741"/>
    </source>
</evidence>